<dbReference type="EMBL" id="JALLBG020000130">
    <property type="protein sequence ID" value="KAL3762968.1"/>
    <property type="molecule type" value="Genomic_DNA"/>
</dbReference>
<organism evidence="1 2">
    <name type="scientific">Discostella pseudostelligera</name>
    <dbReference type="NCBI Taxonomy" id="259834"/>
    <lineage>
        <taxon>Eukaryota</taxon>
        <taxon>Sar</taxon>
        <taxon>Stramenopiles</taxon>
        <taxon>Ochrophyta</taxon>
        <taxon>Bacillariophyta</taxon>
        <taxon>Coscinodiscophyceae</taxon>
        <taxon>Thalassiosirophycidae</taxon>
        <taxon>Stephanodiscales</taxon>
        <taxon>Stephanodiscaceae</taxon>
        <taxon>Discostella</taxon>
    </lineage>
</organism>
<accession>A0ABD3MJD7</accession>
<proteinExistence type="predicted"/>
<gene>
    <name evidence="1" type="ORF">ACHAWU_001115</name>
</gene>
<evidence type="ECO:0000313" key="2">
    <source>
        <dbReference type="Proteomes" id="UP001530293"/>
    </source>
</evidence>
<dbReference type="AlphaFoldDB" id="A0ABD3MJD7"/>
<dbReference type="PROSITE" id="PS51257">
    <property type="entry name" value="PROKAR_LIPOPROTEIN"/>
    <property type="match status" value="1"/>
</dbReference>
<name>A0ABD3MJD7_9STRA</name>
<keyword evidence="2" id="KW-1185">Reference proteome</keyword>
<protein>
    <recommendedName>
        <fullName evidence="3">SGNH domain-containing protein</fullName>
    </recommendedName>
</protein>
<evidence type="ECO:0008006" key="3">
    <source>
        <dbReference type="Google" id="ProtNLM"/>
    </source>
</evidence>
<evidence type="ECO:0000313" key="1">
    <source>
        <dbReference type="EMBL" id="KAL3762968.1"/>
    </source>
</evidence>
<sequence>MRGQKTAVSVGFILLIGCAILGNRLTTIENFTPIASTIAIANETRAHNAFVDNSKDDRKSVHSCFDAVNLLSRHIHEDQETHGLRKCSLSLDDNFGSIDFPGLDDNLIQASFGGRRIFFMGDSTTKNLHNWLYRLLLRMHHKSSYNISLLSDMNLSDAISMLASGHRCQYCDGPQPNRTELNDLDFRRNNDDCSNNPDTYESMRDHEPEIIVANIGLWLLHFEARGRDRKGCAAKKFIQYEHWLEDTLKRAEEVGAQALFFKTTNTVCSEKFTGEFAKADKLYAMMDNDTLLDCFNRLKSMQHVDELPDEDIHNYCANGTLNNRGIAHLNQRLYEFVESHRNTSSLALHVFDDNTIKSCEYTALGDARHYHPLNLVRIRLLAHLISCIE</sequence>
<comment type="caution">
    <text evidence="1">The sequence shown here is derived from an EMBL/GenBank/DDBJ whole genome shotgun (WGS) entry which is preliminary data.</text>
</comment>
<reference evidence="1 2" key="1">
    <citation type="submission" date="2024-10" db="EMBL/GenBank/DDBJ databases">
        <title>Updated reference genomes for cyclostephanoid diatoms.</title>
        <authorList>
            <person name="Roberts W.R."/>
            <person name="Alverson A.J."/>
        </authorList>
    </citation>
    <scope>NUCLEOTIDE SEQUENCE [LARGE SCALE GENOMIC DNA]</scope>
    <source>
        <strain evidence="1 2">AJA232-27</strain>
    </source>
</reference>
<dbReference type="Proteomes" id="UP001530293">
    <property type="component" value="Unassembled WGS sequence"/>
</dbReference>